<dbReference type="InterPro" id="IPR000962">
    <property type="entry name" value="Znf_DskA_TraR"/>
</dbReference>
<dbReference type="STRING" id="1912961.BU204_24065"/>
<dbReference type="PANTHER" id="PTHR33823">
    <property type="entry name" value="RNA POLYMERASE-BINDING TRANSCRIPTION FACTOR DKSA-RELATED"/>
    <property type="match status" value="1"/>
</dbReference>
<name>A0A1Q8CKW6_9PSEU</name>
<proteinExistence type="predicted"/>
<dbReference type="GO" id="GO:0008270">
    <property type="term" value="F:zinc ion binding"/>
    <property type="evidence" value="ECO:0007669"/>
    <property type="project" value="UniProtKB-KW"/>
</dbReference>
<keyword evidence="7" id="KW-1185">Reference proteome</keyword>
<dbReference type="PROSITE" id="PS51128">
    <property type="entry name" value="ZF_DKSA_2"/>
    <property type="match status" value="1"/>
</dbReference>
<organism evidence="6 7">
    <name type="scientific">Actinophytocola xanthii</name>
    <dbReference type="NCBI Taxonomy" id="1912961"/>
    <lineage>
        <taxon>Bacteria</taxon>
        <taxon>Bacillati</taxon>
        <taxon>Actinomycetota</taxon>
        <taxon>Actinomycetes</taxon>
        <taxon>Pseudonocardiales</taxon>
        <taxon>Pseudonocardiaceae</taxon>
    </lineage>
</organism>
<reference evidence="6 7" key="1">
    <citation type="submission" date="2016-12" db="EMBL/GenBank/DDBJ databases">
        <title>The draft genome sequence of Actinophytocola sp. 11-183.</title>
        <authorList>
            <person name="Wang W."/>
            <person name="Yuan L."/>
        </authorList>
    </citation>
    <scope>NUCLEOTIDE SEQUENCE [LARGE SCALE GENOMIC DNA]</scope>
    <source>
        <strain evidence="6 7">11-183</strain>
    </source>
</reference>
<keyword evidence="3" id="KW-0862">Zinc</keyword>
<keyword evidence="2" id="KW-0863">Zinc-finger</keyword>
<evidence type="ECO:0000313" key="6">
    <source>
        <dbReference type="EMBL" id="OLF14986.1"/>
    </source>
</evidence>
<feature type="zinc finger region" description="dksA C4-type" evidence="4">
    <location>
        <begin position="85"/>
        <end position="109"/>
    </location>
</feature>
<feature type="domain" description="Zinc finger DksA/TraR C4-type" evidence="5">
    <location>
        <begin position="80"/>
        <end position="110"/>
    </location>
</feature>
<evidence type="ECO:0000259" key="5">
    <source>
        <dbReference type="Pfam" id="PF01258"/>
    </source>
</evidence>
<accession>A0A1Q8CKW6</accession>
<sequence>MIDPAGRLAARRSETLDLVEALRRRLAGMFESSAYTTNDDEHDPEGVTIAFERAQVAGLLDQARAELRALDAAEERLAKGTYGACTRCGHPIAPERLEALPATITCVRCAD</sequence>
<dbReference type="AlphaFoldDB" id="A0A1Q8CKW6"/>
<dbReference type="EMBL" id="MSIE01000046">
    <property type="protein sequence ID" value="OLF14986.1"/>
    <property type="molecule type" value="Genomic_DNA"/>
</dbReference>
<dbReference type="Proteomes" id="UP000185596">
    <property type="component" value="Unassembled WGS sequence"/>
</dbReference>
<evidence type="ECO:0000256" key="1">
    <source>
        <dbReference type="ARBA" id="ARBA00022723"/>
    </source>
</evidence>
<gene>
    <name evidence="6" type="ORF">BU204_24065</name>
</gene>
<dbReference type="RefSeq" id="WP_075128015.1">
    <property type="nucleotide sequence ID" value="NZ_MSIE01000046.1"/>
</dbReference>
<evidence type="ECO:0000256" key="4">
    <source>
        <dbReference type="PROSITE-ProRule" id="PRU00510"/>
    </source>
</evidence>
<keyword evidence="1" id="KW-0479">Metal-binding</keyword>
<dbReference type="Pfam" id="PF01258">
    <property type="entry name" value="zf-dskA_traR"/>
    <property type="match status" value="1"/>
</dbReference>
<evidence type="ECO:0000256" key="3">
    <source>
        <dbReference type="ARBA" id="ARBA00022833"/>
    </source>
</evidence>
<dbReference type="Gene3D" id="1.20.120.910">
    <property type="entry name" value="DksA, coiled-coil domain"/>
    <property type="match status" value="1"/>
</dbReference>
<evidence type="ECO:0000256" key="2">
    <source>
        <dbReference type="ARBA" id="ARBA00022771"/>
    </source>
</evidence>
<dbReference type="OrthoDB" id="1121111at2"/>
<comment type="caution">
    <text evidence="6">The sequence shown here is derived from an EMBL/GenBank/DDBJ whole genome shotgun (WGS) entry which is preliminary data.</text>
</comment>
<protein>
    <submittedName>
        <fullName evidence="6">Dksa/trar family transcriptional regulator</fullName>
    </submittedName>
</protein>
<evidence type="ECO:0000313" key="7">
    <source>
        <dbReference type="Proteomes" id="UP000185596"/>
    </source>
</evidence>
<dbReference type="SUPFAM" id="SSF57716">
    <property type="entry name" value="Glucocorticoid receptor-like (DNA-binding domain)"/>
    <property type="match status" value="1"/>
</dbReference>